<protein>
    <submittedName>
        <fullName evidence="1">Uncharacterized protein</fullName>
    </submittedName>
</protein>
<sequence>MKGQWTAWHEAWNQTVSIQYSFAPVTAVVQMSLSSRFDWDEWATPIARAIAAWFRYRTADGATHELPIHTPTFYSQDITEVSGLLISDNCHTDVVLNWFIWA</sequence>
<reference evidence="1 2" key="1">
    <citation type="journal article" date="2014" name="Int. J. Syst. Evol. Microbiol.">
        <title>Nocardia vulneris sp. nov., isolated from wounds of human patients in North America.</title>
        <authorList>
            <person name="Lasker B.A."/>
            <person name="Bell M."/>
            <person name="Klenk H.P."/>
            <person name="Sproer C."/>
            <person name="Schumann C."/>
            <person name="Schumann P."/>
            <person name="Brown J.M."/>
        </authorList>
    </citation>
    <scope>NUCLEOTIDE SEQUENCE [LARGE SCALE GENOMIC DNA]</scope>
    <source>
        <strain evidence="1 2">W9851</strain>
    </source>
</reference>
<evidence type="ECO:0000313" key="2">
    <source>
        <dbReference type="Proteomes" id="UP000031364"/>
    </source>
</evidence>
<dbReference type="Proteomes" id="UP000031364">
    <property type="component" value="Unassembled WGS sequence"/>
</dbReference>
<name>A0ABR4ZKS6_9NOCA</name>
<accession>A0ABR4ZKS6</accession>
<evidence type="ECO:0000313" key="1">
    <source>
        <dbReference type="EMBL" id="KIA66007.1"/>
    </source>
</evidence>
<gene>
    <name evidence="1" type="ORF">FG87_04115</name>
</gene>
<keyword evidence="2" id="KW-1185">Reference proteome</keyword>
<organism evidence="1 2">
    <name type="scientific">Nocardia vulneris</name>
    <dbReference type="NCBI Taxonomy" id="1141657"/>
    <lineage>
        <taxon>Bacteria</taxon>
        <taxon>Bacillati</taxon>
        <taxon>Actinomycetota</taxon>
        <taxon>Actinomycetes</taxon>
        <taxon>Mycobacteriales</taxon>
        <taxon>Nocardiaceae</taxon>
        <taxon>Nocardia</taxon>
    </lineage>
</organism>
<comment type="caution">
    <text evidence="1">The sequence shown here is derived from an EMBL/GenBank/DDBJ whole genome shotgun (WGS) entry which is preliminary data.</text>
</comment>
<proteinExistence type="predicted"/>
<dbReference type="EMBL" id="JNFP01000004">
    <property type="protein sequence ID" value="KIA66007.1"/>
    <property type="molecule type" value="Genomic_DNA"/>
</dbReference>